<keyword evidence="1" id="KW-0732">Signal</keyword>
<comment type="caution">
    <text evidence="2">The sequence shown here is derived from an EMBL/GenBank/DDBJ whole genome shotgun (WGS) entry which is preliminary data.</text>
</comment>
<feature type="signal peptide" evidence="1">
    <location>
        <begin position="1"/>
        <end position="20"/>
    </location>
</feature>
<dbReference type="Gene3D" id="1.50.10.20">
    <property type="match status" value="1"/>
</dbReference>
<keyword evidence="3" id="KW-1185">Reference proteome</keyword>
<gene>
    <name evidence="2" type="ORF">GCM10008942_34860</name>
</gene>
<sequence>MRRVLAAIGVAIALCAPGCASDVSACLTLINSPELREPGPLFLTSFPEARDGPLHDTAFLYDNAVAIIALTGCGRPNQAARIGEAILLALDHDRYWTDGRIRNAYLTGPVKHHPLPLPGWWEPAQNKWVEDRYQVGSDTGNMAWAMLALLTLYEQDREPAYLSGAERIGRYVENAWSDVRPRGYEGGTFGHEPEPEPNRWKSTEHNTDLAAAFGRLARDSGDKHWAVLSKKAAAFVAAMWNSKCHCFAVGTGDDGHTRNRILALDAQLWPLLAIPDGATRFPGALATAQERLRHGDGFAYSEAGTGIWTEGTAQAGLLMGLSQPTDDQTALASVIARNRTADGSYYASDGPSLPTGFQLQTDPTKPREYYHTPHLAALAWVALLQMRFNPFTGTSTLPGTSQIRN</sequence>
<organism evidence="2 3">
    <name type="scientific">Rhizomicrobium electricum</name>
    <dbReference type="NCBI Taxonomy" id="480070"/>
    <lineage>
        <taxon>Bacteria</taxon>
        <taxon>Pseudomonadati</taxon>
        <taxon>Pseudomonadota</taxon>
        <taxon>Alphaproteobacteria</taxon>
        <taxon>Micropepsales</taxon>
        <taxon>Micropepsaceae</taxon>
        <taxon>Rhizomicrobium</taxon>
    </lineage>
</organism>
<feature type="chain" id="PRO_5045941582" description="Methylaspartate ammonia-lyase" evidence="1">
    <location>
        <begin position="21"/>
        <end position="405"/>
    </location>
</feature>
<dbReference type="SUPFAM" id="SSF48208">
    <property type="entry name" value="Six-hairpin glycosidases"/>
    <property type="match status" value="1"/>
</dbReference>
<dbReference type="EMBL" id="BAAADD010000010">
    <property type="protein sequence ID" value="GAA0582981.1"/>
    <property type="molecule type" value="Genomic_DNA"/>
</dbReference>
<accession>A0ABN1F5M5</accession>
<dbReference type="InterPro" id="IPR008928">
    <property type="entry name" value="6-hairpin_glycosidase_sf"/>
</dbReference>
<evidence type="ECO:0000313" key="3">
    <source>
        <dbReference type="Proteomes" id="UP001499951"/>
    </source>
</evidence>
<protein>
    <recommendedName>
        <fullName evidence="4">Methylaspartate ammonia-lyase</fullName>
    </recommendedName>
</protein>
<evidence type="ECO:0000313" key="2">
    <source>
        <dbReference type="EMBL" id="GAA0582981.1"/>
    </source>
</evidence>
<dbReference type="Proteomes" id="UP001499951">
    <property type="component" value="Unassembled WGS sequence"/>
</dbReference>
<evidence type="ECO:0008006" key="4">
    <source>
        <dbReference type="Google" id="ProtNLM"/>
    </source>
</evidence>
<reference evidence="2 3" key="1">
    <citation type="journal article" date="2019" name="Int. J. Syst. Evol. Microbiol.">
        <title>The Global Catalogue of Microorganisms (GCM) 10K type strain sequencing project: providing services to taxonomists for standard genome sequencing and annotation.</title>
        <authorList>
            <consortium name="The Broad Institute Genomics Platform"/>
            <consortium name="The Broad Institute Genome Sequencing Center for Infectious Disease"/>
            <person name="Wu L."/>
            <person name="Ma J."/>
        </authorList>
    </citation>
    <scope>NUCLEOTIDE SEQUENCE [LARGE SCALE GENOMIC DNA]</scope>
    <source>
        <strain evidence="2 3">JCM 15089</strain>
    </source>
</reference>
<evidence type="ECO:0000256" key="1">
    <source>
        <dbReference type="SAM" id="SignalP"/>
    </source>
</evidence>
<name>A0ABN1F5M5_9PROT</name>
<proteinExistence type="predicted"/>